<dbReference type="InterPro" id="IPR009003">
    <property type="entry name" value="Peptidase_S1_PA"/>
</dbReference>
<dbReference type="PROSITE" id="PS00135">
    <property type="entry name" value="TRYPSIN_SER"/>
    <property type="match status" value="1"/>
</dbReference>
<dbReference type="InterPro" id="IPR001314">
    <property type="entry name" value="Peptidase_S1A"/>
</dbReference>
<gene>
    <name evidence="6" type="ORF">LRP50_06350</name>
</gene>
<accession>A0ABT5QXJ6</accession>
<keyword evidence="3" id="KW-0378">Hydrolase</keyword>
<comment type="similarity">
    <text evidence="1">Belongs to the peptidase S1 family.</text>
</comment>
<protein>
    <submittedName>
        <fullName evidence="6">Serine protease</fullName>
    </submittedName>
</protein>
<evidence type="ECO:0000313" key="6">
    <source>
        <dbReference type="EMBL" id="MDD1792741.1"/>
    </source>
</evidence>
<keyword evidence="7" id="KW-1185">Reference proteome</keyword>
<dbReference type="PROSITE" id="PS00134">
    <property type="entry name" value="TRYPSIN_HIS"/>
    <property type="match status" value="1"/>
</dbReference>
<sequence>MRKYVALLLLTLLSSFAQGAEREPHVVGGSDAVISDAPWQAFVRIGSFMCGGVVIANEWVLTAAHCLDTGGDDDDFSLASANSVSVYTGTATINGAGFASFQSSVDTIHAHNGYDKTTLANDIALIKLSSSIHSNASSVVLADTAVQTAVEATADLSQQDLLLTGWGFIDVNRNTSTNDLQKATLSTVSDSACASSWGVTLTDVADYESKYFCAQESGRGACNGDSGGPLVWFDPSRAADSDAGATLVGLVSFGVNFQCASPSFPDVYTQVSNYRSWISSCQTGSCASNSSQVVTASSSGGGGGGTLGLGILIWLSIMAASRHILARNIFKVPVTLRTKQYVE</sequence>
<dbReference type="PANTHER" id="PTHR24276:SF98">
    <property type="entry name" value="FI18310P1-RELATED"/>
    <property type="match status" value="1"/>
</dbReference>
<dbReference type="EMBL" id="JAJUBC010000005">
    <property type="protein sequence ID" value="MDD1792741.1"/>
    <property type="molecule type" value="Genomic_DNA"/>
</dbReference>
<dbReference type="GO" id="GO:0008233">
    <property type="term" value="F:peptidase activity"/>
    <property type="evidence" value="ECO:0007669"/>
    <property type="project" value="UniProtKB-KW"/>
</dbReference>
<dbReference type="Gene3D" id="2.40.10.10">
    <property type="entry name" value="Trypsin-like serine proteases"/>
    <property type="match status" value="1"/>
</dbReference>
<evidence type="ECO:0000256" key="1">
    <source>
        <dbReference type="ARBA" id="ARBA00007664"/>
    </source>
</evidence>
<evidence type="ECO:0000313" key="7">
    <source>
        <dbReference type="Proteomes" id="UP001149400"/>
    </source>
</evidence>
<keyword evidence="3" id="KW-0720">Serine protease</keyword>
<dbReference type="InterPro" id="IPR033116">
    <property type="entry name" value="TRYPSIN_SER"/>
</dbReference>
<name>A0ABT5QXJ6_9GAMM</name>
<dbReference type="CDD" id="cd00190">
    <property type="entry name" value="Tryp_SPc"/>
    <property type="match status" value="1"/>
</dbReference>
<keyword evidence="3 6" id="KW-0645">Protease</keyword>
<evidence type="ECO:0000256" key="2">
    <source>
        <dbReference type="ARBA" id="ARBA00023157"/>
    </source>
</evidence>
<proteinExistence type="inferred from homology"/>
<feature type="domain" description="Peptidase S1" evidence="5">
    <location>
        <begin position="26"/>
        <end position="283"/>
    </location>
</feature>
<dbReference type="InterPro" id="IPR043504">
    <property type="entry name" value="Peptidase_S1_PA_chymotrypsin"/>
</dbReference>
<dbReference type="SUPFAM" id="SSF50494">
    <property type="entry name" value="Trypsin-like serine proteases"/>
    <property type="match status" value="1"/>
</dbReference>
<evidence type="ECO:0000259" key="5">
    <source>
        <dbReference type="PROSITE" id="PS50240"/>
    </source>
</evidence>
<dbReference type="PRINTS" id="PR00722">
    <property type="entry name" value="CHYMOTRYPSIN"/>
</dbReference>
<organism evidence="6 7">
    <name type="scientific">Enterovibrio gelatinilyticus</name>
    <dbReference type="NCBI Taxonomy" id="2899819"/>
    <lineage>
        <taxon>Bacteria</taxon>
        <taxon>Pseudomonadati</taxon>
        <taxon>Pseudomonadota</taxon>
        <taxon>Gammaproteobacteria</taxon>
        <taxon>Vibrionales</taxon>
        <taxon>Vibrionaceae</taxon>
        <taxon>Enterovibrio</taxon>
    </lineage>
</organism>
<evidence type="ECO:0000256" key="3">
    <source>
        <dbReference type="RuleBase" id="RU363034"/>
    </source>
</evidence>
<reference evidence="6" key="1">
    <citation type="submission" date="2021-12" db="EMBL/GenBank/DDBJ databases">
        <title>Enterovibrio ZSDZ35 sp. nov. and Enterovibrio ZSDZ42 sp. nov., isolated from coastal seawater in Qingdao.</title>
        <authorList>
            <person name="Zhang P."/>
        </authorList>
    </citation>
    <scope>NUCLEOTIDE SEQUENCE</scope>
    <source>
        <strain evidence="6">ZSDZ42</strain>
    </source>
</reference>
<dbReference type="SMART" id="SM00020">
    <property type="entry name" value="Tryp_SPc"/>
    <property type="match status" value="1"/>
</dbReference>
<feature type="signal peptide" evidence="4">
    <location>
        <begin position="1"/>
        <end position="19"/>
    </location>
</feature>
<comment type="caution">
    <text evidence="6">The sequence shown here is derived from an EMBL/GenBank/DDBJ whole genome shotgun (WGS) entry which is preliminary data.</text>
</comment>
<keyword evidence="2" id="KW-1015">Disulfide bond</keyword>
<dbReference type="RefSeq" id="WP_274163624.1">
    <property type="nucleotide sequence ID" value="NZ_JAJUBC010000005.1"/>
</dbReference>
<dbReference type="InterPro" id="IPR018114">
    <property type="entry name" value="TRYPSIN_HIS"/>
</dbReference>
<evidence type="ECO:0000256" key="4">
    <source>
        <dbReference type="SAM" id="SignalP"/>
    </source>
</evidence>
<dbReference type="InterPro" id="IPR050430">
    <property type="entry name" value="Peptidase_S1"/>
</dbReference>
<dbReference type="InterPro" id="IPR001254">
    <property type="entry name" value="Trypsin_dom"/>
</dbReference>
<dbReference type="Proteomes" id="UP001149400">
    <property type="component" value="Unassembled WGS sequence"/>
</dbReference>
<dbReference type="PROSITE" id="PS50240">
    <property type="entry name" value="TRYPSIN_DOM"/>
    <property type="match status" value="1"/>
</dbReference>
<dbReference type="GO" id="GO:0006508">
    <property type="term" value="P:proteolysis"/>
    <property type="evidence" value="ECO:0007669"/>
    <property type="project" value="UniProtKB-KW"/>
</dbReference>
<dbReference type="Pfam" id="PF00089">
    <property type="entry name" value="Trypsin"/>
    <property type="match status" value="1"/>
</dbReference>
<feature type="chain" id="PRO_5046822586" evidence="4">
    <location>
        <begin position="20"/>
        <end position="343"/>
    </location>
</feature>
<keyword evidence="4" id="KW-0732">Signal</keyword>
<dbReference type="PANTHER" id="PTHR24276">
    <property type="entry name" value="POLYSERASE-RELATED"/>
    <property type="match status" value="1"/>
</dbReference>